<reference evidence="4 5" key="1">
    <citation type="journal article" date="2014" name="J. Biotechnol.">
        <title>Complete genome sequence of the actinobacterium Amycolatopsis japonica MG417-CF17(T) (=DSM 44213T) producing (S,S)-N,N'-ethylenediaminedisuccinic acid.</title>
        <authorList>
            <person name="Stegmann E."/>
            <person name="Albersmeier A."/>
            <person name="Spohn M."/>
            <person name="Gert H."/>
            <person name="Weber T."/>
            <person name="Wohlleben W."/>
            <person name="Kalinowski J."/>
            <person name="Ruckert C."/>
        </authorList>
    </citation>
    <scope>NUCLEOTIDE SEQUENCE [LARGE SCALE GENOMIC DNA]</scope>
    <source>
        <strain evidence="5">MG417-CF17 (DSM 44213)</strain>
    </source>
</reference>
<dbReference type="InterPro" id="IPR036890">
    <property type="entry name" value="HATPase_C_sf"/>
</dbReference>
<accession>A0A075US68</accession>
<dbReference type="Pfam" id="PF13581">
    <property type="entry name" value="HATPase_c_2"/>
    <property type="match status" value="1"/>
</dbReference>
<keyword evidence="1" id="KW-0418">Kinase</keyword>
<dbReference type="Gene3D" id="3.30.565.10">
    <property type="entry name" value="Histidine kinase-like ATPase, C-terminal domain"/>
    <property type="match status" value="1"/>
</dbReference>
<gene>
    <name evidence="4" type="ORF">AJAP_11910</name>
</gene>
<evidence type="ECO:0000313" key="4">
    <source>
        <dbReference type="EMBL" id="AIG75266.1"/>
    </source>
</evidence>
<dbReference type="EMBL" id="CP008953">
    <property type="protein sequence ID" value="AIG75266.1"/>
    <property type="molecule type" value="Genomic_DNA"/>
</dbReference>
<dbReference type="HOGENOM" id="CLU_090336_4_3_11"/>
<protein>
    <recommendedName>
        <fullName evidence="3">Histidine kinase/HSP90-like ATPase domain-containing protein</fullName>
    </recommendedName>
</protein>
<evidence type="ECO:0000256" key="2">
    <source>
        <dbReference type="SAM" id="MobiDB-lite"/>
    </source>
</evidence>
<organism evidence="4 5">
    <name type="scientific">Amycolatopsis japonica</name>
    <dbReference type="NCBI Taxonomy" id="208439"/>
    <lineage>
        <taxon>Bacteria</taxon>
        <taxon>Bacillati</taxon>
        <taxon>Actinomycetota</taxon>
        <taxon>Actinomycetes</taxon>
        <taxon>Pseudonocardiales</taxon>
        <taxon>Pseudonocardiaceae</taxon>
        <taxon>Amycolatopsis</taxon>
        <taxon>Amycolatopsis japonica group</taxon>
    </lineage>
</organism>
<dbReference type="GO" id="GO:0004674">
    <property type="term" value="F:protein serine/threonine kinase activity"/>
    <property type="evidence" value="ECO:0007669"/>
    <property type="project" value="UniProtKB-KW"/>
</dbReference>
<dbReference type="eggNOG" id="COG3920">
    <property type="taxonomic scope" value="Bacteria"/>
</dbReference>
<dbReference type="KEGG" id="aja:AJAP_11910"/>
<keyword evidence="1" id="KW-0723">Serine/threonine-protein kinase</keyword>
<dbReference type="CDD" id="cd16936">
    <property type="entry name" value="HATPase_RsbW-like"/>
    <property type="match status" value="1"/>
</dbReference>
<evidence type="ECO:0000256" key="1">
    <source>
        <dbReference type="ARBA" id="ARBA00022527"/>
    </source>
</evidence>
<dbReference type="RefSeq" id="WP_051972410.1">
    <property type="nucleotide sequence ID" value="NZ_CP008953.1"/>
</dbReference>
<dbReference type="PANTHER" id="PTHR35526">
    <property type="entry name" value="ANTI-SIGMA-F FACTOR RSBW-RELATED"/>
    <property type="match status" value="1"/>
</dbReference>
<dbReference type="Proteomes" id="UP000028492">
    <property type="component" value="Chromosome"/>
</dbReference>
<proteinExistence type="predicted"/>
<dbReference type="STRING" id="208439.AJAP_11910"/>
<name>A0A075US68_9PSEU</name>
<sequence length="155" mass="17152">MSTQPGTTERNEPNPGDVTFDLDTTATRDVRHGVRQMLCRYRGLAVDDAVLVADELISNAHRHGDAPRVCRLGLTHQGRYVRIEVDDASPRQPQRRTPDGSGGRGLLLIDRLSSTWGVQNFADHKTVWVELALQRGGNSGHAPHLSTARTWHGED</sequence>
<feature type="domain" description="Histidine kinase/HSP90-like ATPase" evidence="3">
    <location>
        <begin position="23"/>
        <end position="126"/>
    </location>
</feature>
<keyword evidence="1" id="KW-0808">Transferase</keyword>
<dbReference type="PANTHER" id="PTHR35526:SF3">
    <property type="entry name" value="ANTI-SIGMA-F FACTOR RSBW"/>
    <property type="match status" value="1"/>
</dbReference>
<keyword evidence="5" id="KW-1185">Reference proteome</keyword>
<dbReference type="SUPFAM" id="SSF55874">
    <property type="entry name" value="ATPase domain of HSP90 chaperone/DNA topoisomerase II/histidine kinase"/>
    <property type="match status" value="1"/>
</dbReference>
<dbReference type="InterPro" id="IPR050267">
    <property type="entry name" value="Anti-sigma-factor_SerPK"/>
</dbReference>
<dbReference type="AlphaFoldDB" id="A0A075US68"/>
<feature type="region of interest" description="Disordered" evidence="2">
    <location>
        <begin position="136"/>
        <end position="155"/>
    </location>
</feature>
<feature type="region of interest" description="Disordered" evidence="2">
    <location>
        <begin position="1"/>
        <end position="22"/>
    </location>
</feature>
<evidence type="ECO:0000259" key="3">
    <source>
        <dbReference type="Pfam" id="PF13581"/>
    </source>
</evidence>
<evidence type="ECO:0000313" key="5">
    <source>
        <dbReference type="Proteomes" id="UP000028492"/>
    </source>
</evidence>
<dbReference type="InterPro" id="IPR003594">
    <property type="entry name" value="HATPase_dom"/>
</dbReference>